<reference evidence="1 2" key="1">
    <citation type="journal article" date="2024" name="Commun. Biol.">
        <title>Comparative genomic analysis of thermophilic fungi reveals convergent evolutionary adaptations and gene losses.</title>
        <authorList>
            <person name="Steindorff A.S."/>
            <person name="Aguilar-Pontes M.V."/>
            <person name="Robinson A.J."/>
            <person name="Andreopoulos B."/>
            <person name="LaButti K."/>
            <person name="Kuo A."/>
            <person name="Mondo S."/>
            <person name="Riley R."/>
            <person name="Otillar R."/>
            <person name="Haridas S."/>
            <person name="Lipzen A."/>
            <person name="Grimwood J."/>
            <person name="Schmutz J."/>
            <person name="Clum A."/>
            <person name="Reid I.D."/>
            <person name="Moisan M.C."/>
            <person name="Butler G."/>
            <person name="Nguyen T.T.M."/>
            <person name="Dewar K."/>
            <person name="Conant G."/>
            <person name="Drula E."/>
            <person name="Henrissat B."/>
            <person name="Hansel C."/>
            <person name="Singer S."/>
            <person name="Hutchinson M.I."/>
            <person name="de Vries R.P."/>
            <person name="Natvig D.O."/>
            <person name="Powell A.J."/>
            <person name="Tsang A."/>
            <person name="Grigoriev I.V."/>
        </authorList>
    </citation>
    <scope>NUCLEOTIDE SEQUENCE [LARGE SCALE GENOMIC DNA]</scope>
    <source>
        <strain evidence="1 2">ATCC 24622</strain>
    </source>
</reference>
<dbReference type="EMBL" id="JAZHXJ010003446">
    <property type="protein sequence ID" value="KAL1835160.1"/>
    <property type="molecule type" value="Genomic_DNA"/>
</dbReference>
<name>A0ABR3UZZ9_9PEZI</name>
<dbReference type="Proteomes" id="UP001586593">
    <property type="component" value="Unassembled WGS sequence"/>
</dbReference>
<gene>
    <name evidence="1" type="ORF">VTK73DRAFT_6131</name>
</gene>
<proteinExistence type="predicted"/>
<protein>
    <submittedName>
        <fullName evidence="1">Uncharacterized protein</fullName>
    </submittedName>
</protein>
<evidence type="ECO:0000313" key="2">
    <source>
        <dbReference type="Proteomes" id="UP001586593"/>
    </source>
</evidence>
<organism evidence="1 2">
    <name type="scientific">Phialemonium thermophilum</name>
    <dbReference type="NCBI Taxonomy" id="223376"/>
    <lineage>
        <taxon>Eukaryota</taxon>
        <taxon>Fungi</taxon>
        <taxon>Dikarya</taxon>
        <taxon>Ascomycota</taxon>
        <taxon>Pezizomycotina</taxon>
        <taxon>Sordariomycetes</taxon>
        <taxon>Sordariomycetidae</taxon>
        <taxon>Cephalothecales</taxon>
        <taxon>Cephalothecaceae</taxon>
        <taxon>Phialemonium</taxon>
    </lineage>
</organism>
<comment type="caution">
    <text evidence="1">The sequence shown here is derived from an EMBL/GenBank/DDBJ whole genome shotgun (WGS) entry which is preliminary data.</text>
</comment>
<accession>A0ABR3UZZ9</accession>
<evidence type="ECO:0000313" key="1">
    <source>
        <dbReference type="EMBL" id="KAL1835160.1"/>
    </source>
</evidence>
<sequence>MAHGRLARHGRLGHDARLRVAGPLLGPGLAGPADGVEDELLALLGAGQPLDAHHQLELVLLDALAVHLVHRPVGAVLDRLPDGVQLDELHHHHLHQRVRVPGLPGDEGVVEGGVRLREGAQEPRRRRAVVRGGQVGEDVLERDQQVAGLADEIL</sequence>
<keyword evidence="2" id="KW-1185">Reference proteome</keyword>